<name>A0A2T2N439_CORCC</name>
<dbReference type="OrthoDB" id="2012566at2759"/>
<protein>
    <submittedName>
        <fullName evidence="1">HAD-like protein</fullName>
    </submittedName>
</protein>
<dbReference type="GO" id="GO:0016791">
    <property type="term" value="F:phosphatase activity"/>
    <property type="evidence" value="ECO:0007669"/>
    <property type="project" value="UniProtKB-ARBA"/>
</dbReference>
<dbReference type="PANTHER" id="PTHR43611">
    <property type="entry name" value="ALPHA-D-GLUCOSE 1-PHOSPHATE PHOSPHATASE"/>
    <property type="match status" value="1"/>
</dbReference>
<gene>
    <name evidence="1" type="ORF">BS50DRAFT_564328</name>
</gene>
<dbReference type="InterPro" id="IPR023198">
    <property type="entry name" value="PGP-like_dom2"/>
</dbReference>
<dbReference type="CDD" id="cd02603">
    <property type="entry name" value="HAD_sEH-N_like"/>
    <property type="match status" value="1"/>
</dbReference>
<dbReference type="SFLD" id="SFLDG01129">
    <property type="entry name" value="C1.5:_HAD__Beta-PGM__Phosphata"/>
    <property type="match status" value="1"/>
</dbReference>
<dbReference type="AlphaFoldDB" id="A0A2T2N439"/>
<dbReference type="EMBL" id="KZ678150">
    <property type="protein sequence ID" value="PSN60217.1"/>
    <property type="molecule type" value="Genomic_DNA"/>
</dbReference>
<dbReference type="Pfam" id="PF00702">
    <property type="entry name" value="Hydrolase"/>
    <property type="match status" value="1"/>
</dbReference>
<dbReference type="SFLD" id="SFLDS00003">
    <property type="entry name" value="Haloacid_Dehalogenase"/>
    <property type="match status" value="1"/>
</dbReference>
<dbReference type="PANTHER" id="PTHR43611:SF3">
    <property type="entry name" value="FLAVIN MONONUCLEOTIDE HYDROLASE 1, CHLOROPLATIC"/>
    <property type="match status" value="1"/>
</dbReference>
<accession>A0A2T2N439</accession>
<dbReference type="Gene3D" id="1.10.150.240">
    <property type="entry name" value="Putative phosphatase, domain 2"/>
    <property type="match status" value="1"/>
</dbReference>
<reference evidence="1 2" key="1">
    <citation type="journal article" date="2018" name="Front. Microbiol.">
        <title>Genome-Wide Analysis of Corynespora cassiicola Leaf Fall Disease Putative Effectors.</title>
        <authorList>
            <person name="Lopez D."/>
            <person name="Ribeiro S."/>
            <person name="Label P."/>
            <person name="Fumanal B."/>
            <person name="Venisse J.S."/>
            <person name="Kohler A."/>
            <person name="de Oliveira R.R."/>
            <person name="Labutti K."/>
            <person name="Lipzen A."/>
            <person name="Lail K."/>
            <person name="Bauer D."/>
            <person name="Ohm R.A."/>
            <person name="Barry K.W."/>
            <person name="Spatafora J."/>
            <person name="Grigoriev I.V."/>
            <person name="Martin F.M."/>
            <person name="Pujade-Renaud V."/>
        </authorList>
    </citation>
    <scope>NUCLEOTIDE SEQUENCE [LARGE SCALE GENOMIC DNA]</scope>
    <source>
        <strain evidence="1 2">Philippines</strain>
    </source>
</reference>
<dbReference type="Gene3D" id="1.50.10.20">
    <property type="match status" value="1"/>
</dbReference>
<organism evidence="1 2">
    <name type="scientific">Corynespora cassiicola Philippines</name>
    <dbReference type="NCBI Taxonomy" id="1448308"/>
    <lineage>
        <taxon>Eukaryota</taxon>
        <taxon>Fungi</taxon>
        <taxon>Dikarya</taxon>
        <taxon>Ascomycota</taxon>
        <taxon>Pezizomycotina</taxon>
        <taxon>Dothideomycetes</taxon>
        <taxon>Pleosporomycetidae</taxon>
        <taxon>Pleosporales</taxon>
        <taxon>Corynesporascaceae</taxon>
        <taxon>Corynespora</taxon>
    </lineage>
</organism>
<keyword evidence="2" id="KW-1185">Reference proteome</keyword>
<dbReference type="PRINTS" id="PR00413">
    <property type="entry name" value="HADHALOGNASE"/>
</dbReference>
<dbReference type="Proteomes" id="UP000240883">
    <property type="component" value="Unassembled WGS sequence"/>
</dbReference>
<dbReference type="STRING" id="1448308.A0A2T2N439"/>
<proteinExistence type="predicted"/>
<sequence>MASLLPIQGVIFDLGDVLFQWSPHTNTSVSPQTLKNILQSTNWHDYERGTISQAQCYDKIAQEFVLEVSHIAEAFSQARESLQQDEQLVAFIKDLKHKYWLKVYAMSNVGREDFEALVEKMDWSLFDGVFASGVAGMRKPDPQFFQHVLREIDIESEKLVFLDDKQENVLAAEALGIKGIVFDGSAVPTLEKMLDNPVAKGYEYLRRNAKKHVSVTSTGVEIDDNFARLLILEATQDTNVVDISLDTENTWNYFAGEATLVPGGYFPDDLDTTSLALTVLRPDITPSVAAILDRMSQCRNFDGTFMTYFDSEKPRIDAVVSSNVLACFYHFGRGRQFDETVRLICDVLERRIYLEGTRYYPSPDCCLGFFTRLLQYSGSETYLHDTLGPLLKEGLKERVGKDGSVLDLAMRITACDRMGIECEQDRRALVESQRPDGGWDLGWMYRYGSTGIRIGNRGVSTALAMRAITGFSKGLELNKGMVAV</sequence>
<evidence type="ECO:0000313" key="2">
    <source>
        <dbReference type="Proteomes" id="UP000240883"/>
    </source>
</evidence>
<dbReference type="NCBIfam" id="TIGR01509">
    <property type="entry name" value="HAD-SF-IA-v3"/>
    <property type="match status" value="1"/>
</dbReference>
<dbReference type="InterPro" id="IPR008930">
    <property type="entry name" value="Terpenoid_cyclase/PrenylTrfase"/>
</dbReference>
<dbReference type="SUPFAM" id="SSF56784">
    <property type="entry name" value="HAD-like"/>
    <property type="match status" value="1"/>
</dbReference>
<evidence type="ECO:0000313" key="1">
    <source>
        <dbReference type="EMBL" id="PSN60217.1"/>
    </source>
</evidence>
<dbReference type="InterPro" id="IPR023214">
    <property type="entry name" value="HAD_sf"/>
</dbReference>
<dbReference type="InterPro" id="IPR036412">
    <property type="entry name" value="HAD-like_sf"/>
</dbReference>
<dbReference type="Gene3D" id="3.40.50.1000">
    <property type="entry name" value="HAD superfamily/HAD-like"/>
    <property type="match status" value="1"/>
</dbReference>
<dbReference type="SUPFAM" id="SSF48239">
    <property type="entry name" value="Terpenoid cyclases/Protein prenyltransferases"/>
    <property type="match status" value="1"/>
</dbReference>
<dbReference type="InterPro" id="IPR006439">
    <property type="entry name" value="HAD-SF_hydro_IA"/>
</dbReference>